<evidence type="ECO:0000259" key="4">
    <source>
        <dbReference type="Pfam" id="PF17101"/>
    </source>
</evidence>
<feature type="region of interest" description="Disordered" evidence="2">
    <location>
        <begin position="138"/>
        <end position="220"/>
    </location>
</feature>
<evidence type="ECO:0000313" key="7">
    <source>
        <dbReference type="Proteomes" id="UP000241818"/>
    </source>
</evidence>
<dbReference type="Proteomes" id="UP000241818">
    <property type="component" value="Unassembled WGS sequence"/>
</dbReference>
<dbReference type="InParanoid" id="A0A2T3BDX1"/>
<dbReference type="PANTHER" id="PTHR24045:SF0">
    <property type="entry name" value="N-ACETYLGLUCOSAMINE-1-PHOSPHOTRANSFERASE SUBUNITS ALPHA_BETA"/>
    <property type="match status" value="1"/>
</dbReference>
<dbReference type="STRING" id="857342.A0A2T3BDX1"/>
<dbReference type="InterPro" id="IPR031356">
    <property type="entry name" value="Stealth_CR4"/>
</dbReference>
<dbReference type="GO" id="GO:0003976">
    <property type="term" value="F:UDP-N-acetylglucosamine-lysosomal-enzyme N-acetylglucosaminephosphotransferase activity"/>
    <property type="evidence" value="ECO:0007669"/>
    <property type="project" value="TreeGrafter"/>
</dbReference>
<keyword evidence="7" id="KW-1185">Reference proteome</keyword>
<evidence type="ECO:0000256" key="1">
    <source>
        <dbReference type="ARBA" id="ARBA00022679"/>
    </source>
</evidence>
<dbReference type="AlphaFoldDB" id="A0A2T3BDX1"/>
<dbReference type="OrthoDB" id="263283at2759"/>
<feature type="compositionally biased region" description="Basic and acidic residues" evidence="2">
    <location>
        <begin position="102"/>
        <end position="114"/>
    </location>
</feature>
<protein>
    <recommendedName>
        <fullName evidence="8">Stealth protein CR1 conserved region 1 domain-containing protein</fullName>
    </recommendedName>
</protein>
<dbReference type="InterPro" id="IPR031358">
    <property type="entry name" value="Stealth_CR1"/>
</dbReference>
<feature type="domain" description="Stealth protein CR1 conserved region 1" evidence="4">
    <location>
        <begin position="275"/>
        <end position="301"/>
    </location>
</feature>
<name>A0A2T3BDX1_AMORE</name>
<keyword evidence="1" id="KW-0808">Transferase</keyword>
<organism evidence="6 7">
    <name type="scientific">Amorphotheca resinae ATCC 22711</name>
    <dbReference type="NCBI Taxonomy" id="857342"/>
    <lineage>
        <taxon>Eukaryota</taxon>
        <taxon>Fungi</taxon>
        <taxon>Dikarya</taxon>
        <taxon>Ascomycota</taxon>
        <taxon>Pezizomycotina</taxon>
        <taxon>Leotiomycetes</taxon>
        <taxon>Helotiales</taxon>
        <taxon>Amorphothecaceae</taxon>
        <taxon>Amorphotheca</taxon>
    </lineage>
</organism>
<evidence type="ECO:0000256" key="3">
    <source>
        <dbReference type="SAM" id="Phobius"/>
    </source>
</evidence>
<dbReference type="Pfam" id="PF17103">
    <property type="entry name" value="Stealth_CR4"/>
    <property type="match status" value="1"/>
</dbReference>
<feature type="compositionally biased region" description="Basic and acidic residues" evidence="2">
    <location>
        <begin position="138"/>
        <end position="179"/>
    </location>
</feature>
<proteinExistence type="predicted"/>
<keyword evidence="3" id="KW-0812">Transmembrane</keyword>
<gene>
    <name evidence="6" type="ORF">M430DRAFT_55093</name>
</gene>
<dbReference type="InterPro" id="IPR047141">
    <property type="entry name" value="Stealth"/>
</dbReference>
<dbReference type="Pfam" id="PF17101">
    <property type="entry name" value="Stealth_CR1"/>
    <property type="match status" value="1"/>
</dbReference>
<dbReference type="PANTHER" id="PTHR24045">
    <property type="match status" value="1"/>
</dbReference>
<reference evidence="6 7" key="1">
    <citation type="journal article" date="2018" name="New Phytol.">
        <title>Comparative genomics and transcriptomics depict ericoid mycorrhizal fungi as versatile saprotrophs and plant mutualists.</title>
        <authorList>
            <person name="Martino E."/>
            <person name="Morin E."/>
            <person name="Grelet G.A."/>
            <person name="Kuo A."/>
            <person name="Kohler A."/>
            <person name="Daghino S."/>
            <person name="Barry K.W."/>
            <person name="Cichocki N."/>
            <person name="Clum A."/>
            <person name="Dockter R.B."/>
            <person name="Hainaut M."/>
            <person name="Kuo R.C."/>
            <person name="LaButti K."/>
            <person name="Lindahl B.D."/>
            <person name="Lindquist E.A."/>
            <person name="Lipzen A."/>
            <person name="Khouja H.R."/>
            <person name="Magnuson J."/>
            <person name="Murat C."/>
            <person name="Ohm R.A."/>
            <person name="Singer S.W."/>
            <person name="Spatafora J.W."/>
            <person name="Wang M."/>
            <person name="Veneault-Fourrey C."/>
            <person name="Henrissat B."/>
            <person name="Grigoriev I.V."/>
            <person name="Martin F.M."/>
            <person name="Perotto S."/>
        </authorList>
    </citation>
    <scope>NUCLEOTIDE SEQUENCE [LARGE SCALE GENOMIC DNA]</scope>
    <source>
        <strain evidence="6 7">ATCC 22711</strain>
    </source>
</reference>
<evidence type="ECO:0000256" key="2">
    <source>
        <dbReference type="SAM" id="MobiDB-lite"/>
    </source>
</evidence>
<dbReference type="GO" id="GO:0046835">
    <property type="term" value="P:carbohydrate phosphorylation"/>
    <property type="evidence" value="ECO:0007669"/>
    <property type="project" value="TreeGrafter"/>
</dbReference>
<accession>A0A2T3BDX1</accession>
<feature type="compositionally biased region" description="Basic and acidic residues" evidence="2">
    <location>
        <begin position="193"/>
        <end position="208"/>
    </location>
</feature>
<evidence type="ECO:0000259" key="5">
    <source>
        <dbReference type="Pfam" id="PF17103"/>
    </source>
</evidence>
<evidence type="ECO:0000313" key="6">
    <source>
        <dbReference type="EMBL" id="PSS27601.1"/>
    </source>
</evidence>
<dbReference type="GO" id="GO:0005794">
    <property type="term" value="C:Golgi apparatus"/>
    <property type="evidence" value="ECO:0007669"/>
    <property type="project" value="TreeGrafter"/>
</dbReference>
<dbReference type="EMBL" id="KZ679006">
    <property type="protein sequence ID" value="PSS27601.1"/>
    <property type="molecule type" value="Genomic_DNA"/>
</dbReference>
<sequence length="814" mass="91919">MIALNLYKPSATLPEYWTNSGLPSPTYRRTPLSRRYRILIILVIFFIAWNLYTASISSSSSEEVEDDGADYDEAEVASIEHKSLYSEAVKILEEAKAAIADKKVAPNPDPKESSSDTDLIGSFGRVVEQDLPIAKIHQEEAVGSSKEKVASKPHSEGSGKSTDKSKGETKESEGDKDHIGSLGKIVEQQLPDAKIHEEKEKAPSRPKEQPPAGERPRFPPYASHAQLTAKASTLPQVIHVPFEETTADVVLEGWEDQWFSEAELNIDKWGKLEEPKIDFVYTWVNGSDPAFQETIYPYEINSTLNDAKGRWREQHRVNRYRDWDELRYSIRSVEKYASTFRNKIQLLVNDVADPDEALNATVDDPAPISGKQQPLWLNNDAQTAERFQILSQQDFFDEDGQGCLPTFNSLTMENQIFNTKSDTDRFFALSDDMLLGKPHAASDIYSPLFGPMMGFKTNVYNTVLPPTTADAHAFGEKPFLIYTSYLLNQRFGERKRKGQVHFGHSMSRSVTREAISAFPRPALESACERFRGETTGFQLSSWFVSFHYTIERHREALLWSYIMLRNDVDRNGNLGWEERKAILEDLKGGQAKESNTAGHKPMFYKTGTRKRMFYHVAEVLEKAGLEPPKVNVDVEWTSLDGPVAIKDAECADFDVDLCLAPGFSKPITDENHTNYIFNTASIFERVAREHPHCGDCLLKLVLNGVEKGMGPLLPHADTQGEDRKTIIRALWKYQYTIVEPDAFFVMITDAEQVENVLLKRLLERRGKVGQLCLNDDVATEEESAVANVRKVMMQMLEGMLPDPSPYEIGYTTPS</sequence>
<feature type="region of interest" description="Disordered" evidence="2">
    <location>
        <begin position="102"/>
        <end position="121"/>
    </location>
</feature>
<evidence type="ECO:0008006" key="8">
    <source>
        <dbReference type="Google" id="ProtNLM"/>
    </source>
</evidence>
<feature type="domain" description="Stealth protein CR4 conserved region 4" evidence="5">
    <location>
        <begin position="760"/>
        <end position="808"/>
    </location>
</feature>
<dbReference type="RefSeq" id="XP_024725126.1">
    <property type="nucleotide sequence ID" value="XM_024868518.1"/>
</dbReference>
<keyword evidence="3" id="KW-0472">Membrane</keyword>
<keyword evidence="3" id="KW-1133">Transmembrane helix</keyword>
<dbReference type="GeneID" id="36576599"/>
<feature type="transmembrane region" description="Helical" evidence="3">
    <location>
        <begin position="36"/>
        <end position="52"/>
    </location>
</feature>